<name>A0AC35TU65_9BILA</name>
<organism evidence="1 2">
    <name type="scientific">Rhabditophanes sp. KR3021</name>
    <dbReference type="NCBI Taxonomy" id="114890"/>
    <lineage>
        <taxon>Eukaryota</taxon>
        <taxon>Metazoa</taxon>
        <taxon>Ecdysozoa</taxon>
        <taxon>Nematoda</taxon>
        <taxon>Chromadorea</taxon>
        <taxon>Rhabditida</taxon>
        <taxon>Tylenchina</taxon>
        <taxon>Panagrolaimomorpha</taxon>
        <taxon>Strongyloidoidea</taxon>
        <taxon>Alloionematidae</taxon>
        <taxon>Rhabditophanes</taxon>
    </lineage>
</organism>
<proteinExistence type="predicted"/>
<sequence length="461" mass="53266">MALLGFHAVFSLVLLYLFNKFKGKLSFVQYMIGDGLHRFLPPTLEELKKINDTSFAKSYKGKSNNKKNKNQPITTDFKVPKDVEYDLIQYPVTLKHMADLNYYPSLYWLIDFTFFTIFVFICSETFCFIFPGNKDINISLIWLFLTLFFALQCLLVMTWSLFSDDKLAEEKNFILSSLAVFFVGCMILTMFGERFLDINLNQAYTHLTDIMNKFLEAQNVFEIQKLEKRSPLIIYLTFSFMFAIIGSCLVFPSFRYASMYNKALKTATIPVKVLLHTTFMLPILILTLFTTPVKSFLTNENNKYVLTEHQFELFRMSLIVIWSILRISLRKLHLQAYLNLGLENAVALKKSNGNISASSLVLMIQQYFLYFCVVCLQYLIPVILTICVTLLYKNLGDICLFSETCPGSESVSTSIEQNTGFSLILQSSVQIILWRYCLFMVIFTNVSFSILGIISKVYFEN</sequence>
<dbReference type="WBParaSite" id="RSKR_0000432800.1">
    <property type="protein sequence ID" value="RSKR_0000432800.1"/>
    <property type="gene ID" value="RSKR_0000432800"/>
</dbReference>
<reference evidence="2" key="1">
    <citation type="submission" date="2016-11" db="UniProtKB">
        <authorList>
            <consortium name="WormBaseParasite"/>
        </authorList>
    </citation>
    <scope>IDENTIFICATION</scope>
    <source>
        <strain evidence="2">KR3021</strain>
    </source>
</reference>
<evidence type="ECO:0000313" key="1">
    <source>
        <dbReference type="Proteomes" id="UP000095286"/>
    </source>
</evidence>
<protein>
    <submittedName>
        <fullName evidence="2">Transmembrane protein 161B</fullName>
    </submittedName>
</protein>
<evidence type="ECO:0000313" key="2">
    <source>
        <dbReference type="WBParaSite" id="RSKR_0000432800.1"/>
    </source>
</evidence>
<dbReference type="Proteomes" id="UP000095286">
    <property type="component" value="Unplaced"/>
</dbReference>
<accession>A0AC35TU65</accession>